<sequence length="124" mass="14186">MRLNPDCIRDILLVVEETTSYSNFMEFYPDNEIETLKPYSSEEILYHIKQCELSGLLTKVTWFMGDGCLIQDLSPKGHEFLANIRSENIWNKTKEKAKSIGSFSLDTLTKIAINIVSAMIKDGF</sequence>
<name>A0ABU9JVL9_9BACI</name>
<protein>
    <submittedName>
        <fullName evidence="1">DUF2513 domain-containing protein</fullName>
    </submittedName>
</protein>
<dbReference type="Proteomes" id="UP001459714">
    <property type="component" value="Unassembled WGS sequence"/>
</dbReference>
<evidence type="ECO:0000313" key="1">
    <source>
        <dbReference type="EMBL" id="MEL3956893.1"/>
    </source>
</evidence>
<dbReference type="EMBL" id="JBBYAK010000001">
    <property type="protein sequence ID" value="MEL3956893.1"/>
    <property type="molecule type" value="Genomic_DNA"/>
</dbReference>
<keyword evidence="2" id="KW-1185">Reference proteome</keyword>
<dbReference type="RefSeq" id="WP_342019967.1">
    <property type="nucleotide sequence ID" value="NZ_JBBYAK010000001.1"/>
</dbReference>
<reference evidence="1 2" key="1">
    <citation type="submission" date="2024-03" db="EMBL/GenBank/DDBJ databases">
        <title>Bacilli Hybrid Assemblies.</title>
        <authorList>
            <person name="Kovac J."/>
        </authorList>
    </citation>
    <scope>NUCLEOTIDE SEQUENCE [LARGE SCALE GENOMIC DNA]</scope>
    <source>
        <strain evidence="1 2">FSL M8-0022</strain>
    </source>
</reference>
<evidence type="ECO:0000313" key="2">
    <source>
        <dbReference type="Proteomes" id="UP001459714"/>
    </source>
</evidence>
<dbReference type="Pfam" id="PF10711">
    <property type="entry name" value="DUF2513"/>
    <property type="match status" value="1"/>
</dbReference>
<dbReference type="InterPro" id="IPR019650">
    <property type="entry name" value="DUF2513"/>
</dbReference>
<organism evidence="1 2">
    <name type="scientific">Caldifermentibacillus hisashii</name>
    <dbReference type="NCBI Taxonomy" id="996558"/>
    <lineage>
        <taxon>Bacteria</taxon>
        <taxon>Bacillati</taxon>
        <taxon>Bacillota</taxon>
        <taxon>Bacilli</taxon>
        <taxon>Bacillales</taxon>
        <taxon>Bacillaceae</taxon>
        <taxon>Caldifermentibacillus</taxon>
    </lineage>
</organism>
<accession>A0ABU9JVL9</accession>
<proteinExistence type="predicted"/>
<gene>
    <name evidence="1" type="ORF">NST17_06745</name>
</gene>
<comment type="caution">
    <text evidence="1">The sequence shown here is derived from an EMBL/GenBank/DDBJ whole genome shotgun (WGS) entry which is preliminary data.</text>
</comment>